<gene>
    <name evidence="1" type="ORF">STRIP9103_07291</name>
</gene>
<protein>
    <submittedName>
        <fullName evidence="1">Uncharacterized protein</fullName>
    </submittedName>
</protein>
<evidence type="ECO:0000313" key="2">
    <source>
        <dbReference type="Proteomes" id="UP000010411"/>
    </source>
</evidence>
<comment type="caution">
    <text evidence="1">The sequence shown here is derived from an EMBL/GenBank/DDBJ whole genome shotgun (WGS) entry which is preliminary data.</text>
</comment>
<name>L1L3P6_9ACTN</name>
<proteinExistence type="predicted"/>
<keyword evidence="2" id="KW-1185">Reference proteome</keyword>
<dbReference type="AlphaFoldDB" id="L1L3P6"/>
<reference evidence="1 2" key="1">
    <citation type="submission" date="2012-11" db="EMBL/GenBank/DDBJ databases">
        <authorList>
            <person name="Huguet-Tapia J.C."/>
            <person name="Durkin A.S."/>
            <person name="Pettis G.S."/>
            <person name="Badger J.H."/>
        </authorList>
    </citation>
    <scope>NUCLEOTIDE SEQUENCE [LARGE SCALE GENOMIC DNA]</scope>
    <source>
        <strain evidence="1 2">91-03</strain>
    </source>
</reference>
<dbReference type="EMBL" id="AEJC01000158">
    <property type="protein sequence ID" value="EKX67305.1"/>
    <property type="molecule type" value="Genomic_DNA"/>
</dbReference>
<organism evidence="1 2">
    <name type="scientific">Streptomyces ipomoeae 91-03</name>
    <dbReference type="NCBI Taxonomy" id="698759"/>
    <lineage>
        <taxon>Bacteria</taxon>
        <taxon>Bacillati</taxon>
        <taxon>Actinomycetota</taxon>
        <taxon>Actinomycetes</taxon>
        <taxon>Kitasatosporales</taxon>
        <taxon>Streptomycetaceae</taxon>
        <taxon>Streptomyces</taxon>
    </lineage>
</organism>
<sequence>MSNTAPLLLMRHQKACGVGHLSTTGPYEADRPDVVVATGLRRGHRERGYME</sequence>
<accession>L1L3P6</accession>
<dbReference type="Proteomes" id="UP000010411">
    <property type="component" value="Unassembled WGS sequence"/>
</dbReference>
<evidence type="ECO:0000313" key="1">
    <source>
        <dbReference type="EMBL" id="EKX67305.1"/>
    </source>
</evidence>